<evidence type="ECO:0000313" key="2">
    <source>
        <dbReference type="Proteomes" id="UP000257109"/>
    </source>
</evidence>
<evidence type="ECO:0000313" key="1">
    <source>
        <dbReference type="EMBL" id="RDX60636.1"/>
    </source>
</evidence>
<dbReference type="EMBL" id="QJKJ01016706">
    <property type="protein sequence ID" value="RDX60636.1"/>
    <property type="molecule type" value="Genomic_DNA"/>
</dbReference>
<comment type="caution">
    <text evidence="1">The sequence shown here is derived from an EMBL/GenBank/DDBJ whole genome shotgun (WGS) entry which is preliminary data.</text>
</comment>
<proteinExistence type="predicted"/>
<name>A0A371E3M8_MUCPR</name>
<sequence>MKNLGGLKYFLSIEVARLEQDIFLSQRNYRSKKHKVVALSSAEVEFRDSSDFHNSLHKSGIKDIYAPI</sequence>
<evidence type="ECO:0008006" key="3">
    <source>
        <dbReference type="Google" id="ProtNLM"/>
    </source>
</evidence>
<protein>
    <recommendedName>
        <fullName evidence="3">Copia protein</fullName>
    </recommendedName>
</protein>
<accession>A0A371E3M8</accession>
<gene>
    <name evidence="1" type="ORF">CR513_61206</name>
</gene>
<dbReference type="AlphaFoldDB" id="A0A371E3M8"/>
<feature type="non-terminal residue" evidence="1">
    <location>
        <position position="1"/>
    </location>
</feature>
<keyword evidence="2" id="KW-1185">Reference proteome</keyword>
<dbReference type="Proteomes" id="UP000257109">
    <property type="component" value="Unassembled WGS sequence"/>
</dbReference>
<reference evidence="1" key="1">
    <citation type="submission" date="2018-05" db="EMBL/GenBank/DDBJ databases">
        <title>Draft genome of Mucuna pruriens seed.</title>
        <authorList>
            <person name="Nnadi N.E."/>
            <person name="Vos R."/>
            <person name="Hasami M.H."/>
            <person name="Devisetty U.K."/>
            <person name="Aguiy J.C."/>
        </authorList>
    </citation>
    <scope>NUCLEOTIDE SEQUENCE [LARGE SCALE GENOMIC DNA]</scope>
    <source>
        <strain evidence="1">JCA_2017</strain>
    </source>
</reference>
<organism evidence="1 2">
    <name type="scientific">Mucuna pruriens</name>
    <name type="common">Velvet bean</name>
    <name type="synonym">Dolichos pruriens</name>
    <dbReference type="NCBI Taxonomy" id="157652"/>
    <lineage>
        <taxon>Eukaryota</taxon>
        <taxon>Viridiplantae</taxon>
        <taxon>Streptophyta</taxon>
        <taxon>Embryophyta</taxon>
        <taxon>Tracheophyta</taxon>
        <taxon>Spermatophyta</taxon>
        <taxon>Magnoliopsida</taxon>
        <taxon>eudicotyledons</taxon>
        <taxon>Gunneridae</taxon>
        <taxon>Pentapetalae</taxon>
        <taxon>rosids</taxon>
        <taxon>fabids</taxon>
        <taxon>Fabales</taxon>
        <taxon>Fabaceae</taxon>
        <taxon>Papilionoideae</taxon>
        <taxon>50 kb inversion clade</taxon>
        <taxon>NPAAA clade</taxon>
        <taxon>indigoferoid/millettioid clade</taxon>
        <taxon>Phaseoleae</taxon>
        <taxon>Mucuna</taxon>
    </lineage>
</organism>